<evidence type="ECO:0000313" key="12">
    <source>
        <dbReference type="Proteomes" id="UP000179242"/>
    </source>
</evidence>
<dbReference type="InterPro" id="IPR013747">
    <property type="entry name" value="ACP_syn_III_C"/>
</dbReference>
<accession>A0A1F4U3I9</accession>
<comment type="pathway">
    <text evidence="1">Lipid metabolism.</text>
</comment>
<evidence type="ECO:0000256" key="6">
    <source>
        <dbReference type="ARBA" id="ARBA00023098"/>
    </source>
</evidence>
<evidence type="ECO:0000313" key="11">
    <source>
        <dbReference type="EMBL" id="OGC39461.1"/>
    </source>
</evidence>
<dbReference type="Gene3D" id="3.40.47.10">
    <property type="match status" value="1"/>
</dbReference>
<keyword evidence="7" id="KW-0275">Fatty acid biosynthesis</keyword>
<keyword evidence="3" id="KW-0444">Lipid biosynthesis</keyword>
<organism evidence="11 12">
    <name type="scientific">candidate division WOR-1 bacterium RIFOXYC2_FULL_46_14</name>
    <dbReference type="NCBI Taxonomy" id="1802587"/>
    <lineage>
        <taxon>Bacteria</taxon>
        <taxon>Bacillati</taxon>
        <taxon>Saganbacteria</taxon>
    </lineage>
</organism>
<feature type="domain" description="Beta-ketoacyl-[acyl-carrier-protein] synthase III C-terminal" evidence="9">
    <location>
        <begin position="220"/>
        <end position="304"/>
    </location>
</feature>
<evidence type="ECO:0000256" key="5">
    <source>
        <dbReference type="ARBA" id="ARBA00022832"/>
    </source>
</evidence>
<dbReference type="PANTHER" id="PTHR43091">
    <property type="entry name" value="3-OXOACYL-[ACYL-CARRIER-PROTEIN] SYNTHASE"/>
    <property type="match status" value="1"/>
</dbReference>
<evidence type="ECO:0000256" key="1">
    <source>
        <dbReference type="ARBA" id="ARBA00005189"/>
    </source>
</evidence>
<dbReference type="Proteomes" id="UP000179242">
    <property type="component" value="Unassembled WGS sequence"/>
</dbReference>
<dbReference type="Pfam" id="PF08545">
    <property type="entry name" value="ACP_syn_III"/>
    <property type="match status" value="1"/>
</dbReference>
<evidence type="ECO:0000259" key="10">
    <source>
        <dbReference type="Pfam" id="PF08545"/>
    </source>
</evidence>
<evidence type="ECO:0000256" key="2">
    <source>
        <dbReference type="ARBA" id="ARBA00008642"/>
    </source>
</evidence>
<dbReference type="SUPFAM" id="SSF53901">
    <property type="entry name" value="Thiolase-like"/>
    <property type="match status" value="2"/>
</dbReference>
<keyword evidence="5" id="KW-0276">Fatty acid metabolism</keyword>
<dbReference type="AlphaFoldDB" id="A0A1F4U3I9"/>
<dbReference type="InterPro" id="IPR016039">
    <property type="entry name" value="Thiolase-like"/>
</dbReference>
<dbReference type="Pfam" id="PF08541">
    <property type="entry name" value="ACP_syn_III_C"/>
    <property type="match status" value="1"/>
</dbReference>
<dbReference type="GO" id="GO:0006633">
    <property type="term" value="P:fatty acid biosynthetic process"/>
    <property type="evidence" value="ECO:0007669"/>
    <property type="project" value="UniProtKB-KW"/>
</dbReference>
<evidence type="ECO:0000256" key="3">
    <source>
        <dbReference type="ARBA" id="ARBA00022516"/>
    </source>
</evidence>
<sequence length="307" mass="34139">MIGIEDISFYLPENSISNYDQKEMFGINDHFIEKKLGIKKTLIKNAADETSDLCIKAYKNVINKKGDVNIGDVEVLVVITQNPDMNIPHTSAIVHGKLDLSENCACFDISLGCSGYVYGLSIIESFMKENNFTKGLLFTADPYSKIINRKDKVTSLLFGDAATVTIISNKPIYQSGKCTFGTVGKRCQELKCENGELFMDGHAVFDFALEYVPRDIELLLKKNNIKIHEVDKFVFHQGSKYIVDSIARILGLPNEKVVFDAEEYGNTISSSIPIILSKEIQKENNKTILISGFGVGLSWSGNILGRV</sequence>
<protein>
    <submittedName>
        <fullName evidence="11">3-oxoacyl-ACP synthase</fullName>
    </submittedName>
</protein>
<dbReference type="PANTHER" id="PTHR43091:SF1">
    <property type="entry name" value="BETA-KETOACYL-[ACYL-CARRIER-PROTEIN] SYNTHASE III, CHLOROPLASTIC"/>
    <property type="match status" value="1"/>
</dbReference>
<comment type="caution">
    <text evidence="11">The sequence shown here is derived from an EMBL/GenBank/DDBJ whole genome shotgun (WGS) entry which is preliminary data.</text>
</comment>
<proteinExistence type="inferred from homology"/>
<feature type="domain" description="Beta-ketoacyl-[acyl-carrier-protein] synthase III N-terminal" evidence="10">
    <location>
        <begin position="107"/>
        <end position="170"/>
    </location>
</feature>
<comment type="similarity">
    <text evidence="2">Belongs to the thiolase-like superfamily. FabH family.</text>
</comment>
<gene>
    <name evidence="11" type="ORF">A2438_07865</name>
</gene>
<keyword evidence="6" id="KW-0443">Lipid metabolism</keyword>
<evidence type="ECO:0000256" key="4">
    <source>
        <dbReference type="ARBA" id="ARBA00022679"/>
    </source>
</evidence>
<dbReference type="GO" id="GO:0004315">
    <property type="term" value="F:3-oxoacyl-[acyl-carrier-protein] synthase activity"/>
    <property type="evidence" value="ECO:0007669"/>
    <property type="project" value="InterPro"/>
</dbReference>
<dbReference type="InterPro" id="IPR013751">
    <property type="entry name" value="ACP_syn_III_N"/>
</dbReference>
<dbReference type="CDD" id="cd00830">
    <property type="entry name" value="KAS_III"/>
    <property type="match status" value="1"/>
</dbReference>
<dbReference type="EMBL" id="MEUJ01000008">
    <property type="protein sequence ID" value="OGC39461.1"/>
    <property type="molecule type" value="Genomic_DNA"/>
</dbReference>
<evidence type="ECO:0000259" key="9">
    <source>
        <dbReference type="Pfam" id="PF08541"/>
    </source>
</evidence>
<evidence type="ECO:0000256" key="7">
    <source>
        <dbReference type="ARBA" id="ARBA00023160"/>
    </source>
</evidence>
<keyword evidence="4" id="KW-0808">Transferase</keyword>
<reference evidence="11 12" key="1">
    <citation type="journal article" date="2016" name="Nat. Commun.">
        <title>Thousands of microbial genomes shed light on interconnected biogeochemical processes in an aquifer system.</title>
        <authorList>
            <person name="Anantharaman K."/>
            <person name="Brown C.T."/>
            <person name="Hug L.A."/>
            <person name="Sharon I."/>
            <person name="Castelle C.J."/>
            <person name="Probst A.J."/>
            <person name="Thomas B.C."/>
            <person name="Singh A."/>
            <person name="Wilkins M.J."/>
            <person name="Karaoz U."/>
            <person name="Brodie E.L."/>
            <person name="Williams K.H."/>
            <person name="Hubbard S.S."/>
            <person name="Banfield J.F."/>
        </authorList>
    </citation>
    <scope>NUCLEOTIDE SEQUENCE [LARGE SCALE GENOMIC DNA]</scope>
</reference>
<evidence type="ECO:0000256" key="8">
    <source>
        <dbReference type="ARBA" id="ARBA00023268"/>
    </source>
</evidence>
<keyword evidence="8" id="KW-0511">Multifunctional enzyme</keyword>
<name>A0A1F4U3I9_UNCSA</name>